<dbReference type="PANTHER" id="PTHR31739">
    <property type="entry name" value="ENT-COPALYL DIPHOSPHATE SYNTHASE, CHLOROPLASTIC"/>
    <property type="match status" value="1"/>
</dbReference>
<evidence type="ECO:0000313" key="8">
    <source>
        <dbReference type="Proteomes" id="UP000243459"/>
    </source>
</evidence>
<dbReference type="Gene3D" id="1.50.10.160">
    <property type="match status" value="1"/>
</dbReference>
<dbReference type="InterPro" id="IPR008930">
    <property type="entry name" value="Terpenoid_cyclase/PrenylTrfase"/>
</dbReference>
<dbReference type="InterPro" id="IPR001906">
    <property type="entry name" value="Terpene_synth_N"/>
</dbReference>
<dbReference type="GO" id="GO:0010333">
    <property type="term" value="F:terpene synthase activity"/>
    <property type="evidence" value="ECO:0007669"/>
    <property type="project" value="InterPro"/>
</dbReference>
<feature type="domain" description="Terpene synthase metal-binding" evidence="6">
    <location>
        <begin position="565"/>
        <end position="683"/>
    </location>
</feature>
<protein>
    <submittedName>
        <fullName evidence="7">Uncharacterized protein</fullName>
    </submittedName>
</protein>
<dbReference type="GO" id="GO:0009686">
    <property type="term" value="P:gibberellin biosynthetic process"/>
    <property type="evidence" value="ECO:0007669"/>
    <property type="project" value="TreeGrafter"/>
</dbReference>
<name>A0A5P1FFE3_ASPOF</name>
<accession>A0A5P1FFE3</accession>
<dbReference type="GO" id="GO:0016853">
    <property type="term" value="F:isomerase activity"/>
    <property type="evidence" value="ECO:0007669"/>
    <property type="project" value="UniProtKB-KW"/>
</dbReference>
<organism evidence="7 8">
    <name type="scientific">Asparagus officinalis</name>
    <name type="common">Garden asparagus</name>
    <dbReference type="NCBI Taxonomy" id="4686"/>
    <lineage>
        <taxon>Eukaryota</taxon>
        <taxon>Viridiplantae</taxon>
        <taxon>Streptophyta</taxon>
        <taxon>Embryophyta</taxon>
        <taxon>Tracheophyta</taxon>
        <taxon>Spermatophyta</taxon>
        <taxon>Magnoliopsida</taxon>
        <taxon>Liliopsida</taxon>
        <taxon>Asparagales</taxon>
        <taxon>Asparagaceae</taxon>
        <taxon>Asparagoideae</taxon>
        <taxon>Asparagus</taxon>
    </lineage>
</organism>
<reference evidence="8" key="1">
    <citation type="journal article" date="2017" name="Nat. Commun.">
        <title>The asparagus genome sheds light on the origin and evolution of a young Y chromosome.</title>
        <authorList>
            <person name="Harkess A."/>
            <person name="Zhou J."/>
            <person name="Xu C."/>
            <person name="Bowers J.E."/>
            <person name="Van der Hulst R."/>
            <person name="Ayyampalayam S."/>
            <person name="Mercati F."/>
            <person name="Riccardi P."/>
            <person name="McKain M.R."/>
            <person name="Kakrana A."/>
            <person name="Tang H."/>
            <person name="Ray J."/>
            <person name="Groenendijk J."/>
            <person name="Arikit S."/>
            <person name="Mathioni S.M."/>
            <person name="Nakano M."/>
            <person name="Shan H."/>
            <person name="Telgmann-Rauber A."/>
            <person name="Kanno A."/>
            <person name="Yue Z."/>
            <person name="Chen H."/>
            <person name="Li W."/>
            <person name="Chen Y."/>
            <person name="Xu X."/>
            <person name="Zhang Y."/>
            <person name="Luo S."/>
            <person name="Chen H."/>
            <person name="Gao J."/>
            <person name="Mao Z."/>
            <person name="Pires J.C."/>
            <person name="Luo M."/>
            <person name="Kudrna D."/>
            <person name="Wing R.A."/>
            <person name="Meyers B.C."/>
            <person name="Yi K."/>
            <person name="Kong H."/>
            <person name="Lavrijsen P."/>
            <person name="Sunseri F."/>
            <person name="Falavigna A."/>
            <person name="Ye Y."/>
            <person name="Leebens-Mack J.H."/>
            <person name="Chen G."/>
        </authorList>
    </citation>
    <scope>NUCLEOTIDE SEQUENCE [LARGE SCALE GENOMIC DNA]</scope>
    <source>
        <strain evidence="8">cv. DH0086</strain>
    </source>
</reference>
<dbReference type="InterPro" id="IPR005630">
    <property type="entry name" value="Terpene_synthase_metal-bd"/>
</dbReference>
<evidence type="ECO:0000256" key="1">
    <source>
        <dbReference type="ARBA" id="ARBA00001946"/>
    </source>
</evidence>
<dbReference type="EMBL" id="CM007383">
    <property type="protein sequence ID" value="ONK76443.1"/>
    <property type="molecule type" value="Genomic_DNA"/>
</dbReference>
<keyword evidence="8" id="KW-1185">Reference proteome</keyword>
<feature type="domain" description="Terpene synthase N-terminal" evidence="5">
    <location>
        <begin position="280"/>
        <end position="486"/>
    </location>
</feature>
<comment type="cofactor">
    <cofactor evidence="1">
        <name>Mg(2+)</name>
        <dbReference type="ChEBI" id="CHEBI:18420"/>
    </cofactor>
</comment>
<evidence type="ECO:0000256" key="3">
    <source>
        <dbReference type="ARBA" id="ARBA00022842"/>
    </source>
</evidence>
<dbReference type="SUPFAM" id="SSF48576">
    <property type="entry name" value="Terpenoid synthases"/>
    <property type="match status" value="1"/>
</dbReference>
<evidence type="ECO:0000259" key="6">
    <source>
        <dbReference type="Pfam" id="PF03936"/>
    </source>
</evidence>
<dbReference type="Pfam" id="PF01397">
    <property type="entry name" value="Terpene_synth"/>
    <property type="match status" value="1"/>
</dbReference>
<evidence type="ECO:0000259" key="5">
    <source>
        <dbReference type="Pfam" id="PF01397"/>
    </source>
</evidence>
<keyword evidence="4" id="KW-0413">Isomerase</keyword>
<dbReference type="InterPro" id="IPR050148">
    <property type="entry name" value="Terpene_synthase-like"/>
</dbReference>
<evidence type="ECO:0000313" key="7">
    <source>
        <dbReference type="EMBL" id="ONK76443.1"/>
    </source>
</evidence>
<dbReference type="InterPro" id="IPR008949">
    <property type="entry name" value="Isoprenoid_synthase_dom_sf"/>
</dbReference>
<dbReference type="OrthoDB" id="2343925at2759"/>
<dbReference type="GO" id="GO:0000287">
    <property type="term" value="F:magnesium ion binding"/>
    <property type="evidence" value="ECO:0007669"/>
    <property type="project" value="InterPro"/>
</dbReference>
<dbReference type="Proteomes" id="UP000243459">
    <property type="component" value="Chromosome 3"/>
</dbReference>
<sequence>MISSAITPTVRTPPAISRRFFHSSAIITDLCNFGPTLGSNEDYLCRWKTYTISKSSSATREYNLGLTHKGLPIIEWPKDISELHDGDDLLLEKFFGVNDMWHMINEVKRMVGSMDDGEISISAYDTAWVALVKSLDGNNKPQFPLSLQWIINNQFNDGSWGYDTLFSAYDRIINTMACVIALKSWEISPDICNKGLLFLRENIWRLGEEKDELMPIGFEVTFTSLIDIAKGLGLEVPYDDPALKKIYAKRNLKLKRIPKEVMHETPTTLLHSLEGMANLDWTRLLKLQSMDGSFLFSPSSTAYALMQTGNIKSLEYLQRVVEKFNGGVPNVYPVDLFEHIWVVDRLQRLGISRYFEQEIKECMEYVHRYWTENGICWARNSSVQDVDDTAMGFRLLRLHGYDVSPDVFNNFEKDGEFFCFAGQANQAVTGIYNVNRASQVMFPGEAILERAKKFSYEFLREKQAANQLLDKWIITKDLPGEVEYALDFPFYASLPRIEARWFIEQYGGEKDVWIGKTLYRMPFVNNDLHLDLAKADFNQCQAIHQLEWLGLRKWYTECNLAMHCVSRKSVLRAYFLASACIFEPECAAERVGWAKTKVVAEAVSSYFRSESCTEEARRKFVHNFRNGSIRSAWERSGEGLVGALLQLINSFASWAYSRLEQPRQQQILDHLRQAWEDWMSTWSADKDETGTLLVRTIELCKGRTNVMVQPEYVQLAQLTSSICSNLQHRMHRAKGNKTVEEKAEDEAVDSQMQELVQCVLQNSDGSSNQSRQTFLSVAKSYYYAAHCPPKTLNNHITKVLFERVV</sequence>
<dbReference type="Gene3D" id="1.10.600.10">
    <property type="entry name" value="Farnesyl Diphosphate Synthase"/>
    <property type="match status" value="1"/>
</dbReference>
<dbReference type="FunFam" id="1.50.10.160:FF:000001">
    <property type="entry name" value="Ent-copalyl diphosphate synthase"/>
    <property type="match status" value="1"/>
</dbReference>
<dbReference type="PANTHER" id="PTHR31739:SF4">
    <property type="entry name" value="ENT-COPALYL DIPHOSPHATE SYNTHASE, CHLOROPLASTIC"/>
    <property type="match status" value="1"/>
</dbReference>
<dbReference type="FunFam" id="1.50.10.130:FF:000002">
    <property type="entry name" value="Ent-copalyl diphosphate synthase, chloroplastic"/>
    <property type="match status" value="1"/>
</dbReference>
<dbReference type="SFLD" id="SFLDG01605">
    <property type="entry name" value="Terpene_Cyclase_Like_1_N-term"/>
    <property type="match status" value="1"/>
</dbReference>
<dbReference type="SUPFAM" id="SSF48239">
    <property type="entry name" value="Terpenoid cyclases/Protein prenyltransferases"/>
    <property type="match status" value="2"/>
</dbReference>
<evidence type="ECO:0000256" key="2">
    <source>
        <dbReference type="ARBA" id="ARBA00022723"/>
    </source>
</evidence>
<dbReference type="GO" id="GO:0009507">
    <property type="term" value="C:chloroplast"/>
    <property type="evidence" value="ECO:0007669"/>
    <property type="project" value="TreeGrafter"/>
</dbReference>
<dbReference type="Gramene" id="ONK76443">
    <property type="protein sequence ID" value="ONK76443"/>
    <property type="gene ID" value="A4U43_C03F27940"/>
</dbReference>
<proteinExistence type="predicted"/>
<dbReference type="Gene3D" id="1.50.10.130">
    <property type="entry name" value="Terpene synthase, N-terminal domain"/>
    <property type="match status" value="1"/>
</dbReference>
<dbReference type="Pfam" id="PF03936">
    <property type="entry name" value="Terpene_synth_C"/>
    <property type="match status" value="1"/>
</dbReference>
<keyword evidence="2" id="KW-0479">Metal-binding</keyword>
<dbReference type="SFLD" id="SFLDG01014">
    <property type="entry name" value="Terpene_Cyclase_Like_1_N-term"/>
    <property type="match status" value="1"/>
</dbReference>
<dbReference type="InterPro" id="IPR036965">
    <property type="entry name" value="Terpene_synth_N_sf"/>
</dbReference>
<keyword evidence="3" id="KW-0460">Magnesium</keyword>
<gene>
    <name evidence="7" type="ORF">A4U43_C03F27940</name>
</gene>
<dbReference type="AlphaFoldDB" id="A0A5P1FFE3"/>
<dbReference type="OMA" id="SMKRMER"/>
<evidence type="ECO:0000256" key="4">
    <source>
        <dbReference type="ARBA" id="ARBA00023235"/>
    </source>
</evidence>